<name>A0A4S4M3S8_9AGAM</name>
<sequence length="745" mass="83838">MNGLVSSAADDFKSDIQKVVNNSKLDISSIEGQWEAFMTQVVDNPLPGIAKAYVIIGSDKRGTIYALYDHSEQFGVSPWYWWADVPVTRHSDIFVSASGCSHGSPTVKYRGIFLNDEQPALQFWAMENCTNGTGAALTGSPFNHLFYTKLFELLLRLKANYLWPAMWSSAFAVDDPQNQPLADSFGIVMGTSHQEPLMRSTPVEWDLFGSGPWDYTMNSKNIYNYWQVGVQRAKPYESIYTIGMRGAGDVPLSETENIGLLEEIVSDQRTLLTDVFSGTDITAIPQMWCLYQEVEGYYEDGIRVDDDMTLLWTDDTWGNIRRYLIASERNRTGGAGVYYHFDLVGDPRDYKWITSTQISKVFEQMSLAVDRKATEIWIVNVGDLKPYEMSIEFFVTYGWNATRWSLTNIDSFVSSWAVREFDLSAQDADTVASIVANLTMYLSRRKPELLNSTMFNLVNYREADNVLAAWDSLNHSASRNYNNLASDMQPAFFELVFHPVQAGYTLTKLWISAGVNNLRASQARVSANDYAEQVEQLFEMDYDLEHEYQTILNGILDAYTPFNSRFVDVSAGGSIPFTFTATSNASWLSITPAEGSLSNFNPEHGFKGFVEGDGGIAIEAAHATRNTTVGEVTWREIPNYGKTLSGVTPWPRLGNNESNYTVVAPTYREYDFYNFNTISETGNVTVTVYVSPSLNANGQDRPLALGVQIDSEPPQTTYFTPALGHRVGARRLGRSRWFRRTALYR</sequence>
<accession>A0A4S4M3S8</accession>
<protein>
    <recommendedName>
        <fullName evidence="2">Gylcosyl hydrolase 115 C-terminal domain-containing protein</fullName>
    </recommendedName>
</protein>
<organism evidence="3 4">
    <name type="scientific">Bondarzewia mesenterica</name>
    <dbReference type="NCBI Taxonomy" id="1095465"/>
    <lineage>
        <taxon>Eukaryota</taxon>
        <taxon>Fungi</taxon>
        <taxon>Dikarya</taxon>
        <taxon>Basidiomycota</taxon>
        <taxon>Agaricomycotina</taxon>
        <taxon>Agaricomycetes</taxon>
        <taxon>Russulales</taxon>
        <taxon>Bondarzewiaceae</taxon>
        <taxon>Bondarzewia</taxon>
    </lineage>
</organism>
<dbReference type="EMBL" id="SGPL01000052">
    <property type="protein sequence ID" value="THH19207.1"/>
    <property type="molecule type" value="Genomic_DNA"/>
</dbReference>
<keyword evidence="1" id="KW-0378">Hydrolase</keyword>
<dbReference type="InterPro" id="IPR041437">
    <property type="entry name" value="GH115_C"/>
</dbReference>
<evidence type="ECO:0000256" key="1">
    <source>
        <dbReference type="ARBA" id="ARBA00022801"/>
    </source>
</evidence>
<evidence type="ECO:0000259" key="2">
    <source>
        <dbReference type="Pfam" id="PF17829"/>
    </source>
</evidence>
<dbReference type="PANTHER" id="PTHR37842:SF2">
    <property type="entry name" value="GYLCOSYL HYDROLASE 115 C-TERMINAL DOMAIN-CONTAINING PROTEIN"/>
    <property type="match status" value="1"/>
</dbReference>
<evidence type="ECO:0000313" key="3">
    <source>
        <dbReference type="EMBL" id="THH19207.1"/>
    </source>
</evidence>
<dbReference type="OrthoDB" id="4849794at2759"/>
<dbReference type="InterPro" id="IPR029018">
    <property type="entry name" value="Hex-like_dom2"/>
</dbReference>
<dbReference type="GO" id="GO:0016787">
    <property type="term" value="F:hydrolase activity"/>
    <property type="evidence" value="ECO:0007669"/>
    <property type="project" value="UniProtKB-KW"/>
</dbReference>
<dbReference type="AlphaFoldDB" id="A0A4S4M3S8"/>
<dbReference type="Proteomes" id="UP000310158">
    <property type="component" value="Unassembled WGS sequence"/>
</dbReference>
<dbReference type="Pfam" id="PF17829">
    <property type="entry name" value="GH115_C"/>
    <property type="match status" value="1"/>
</dbReference>
<dbReference type="InterPro" id="IPR042301">
    <property type="entry name" value="GH115_sf"/>
</dbReference>
<dbReference type="Gene3D" id="2.60.120.1620">
    <property type="match status" value="1"/>
</dbReference>
<dbReference type="InterPro" id="IPR031924">
    <property type="entry name" value="GH115"/>
</dbReference>
<dbReference type="Gene3D" id="3.30.379.10">
    <property type="entry name" value="Chitobiase/beta-hexosaminidase domain 2-like"/>
    <property type="match status" value="1"/>
</dbReference>
<proteinExistence type="predicted"/>
<dbReference type="PANTHER" id="PTHR37842">
    <property type="match status" value="1"/>
</dbReference>
<dbReference type="Pfam" id="PF15979">
    <property type="entry name" value="Glyco_hydro_115"/>
    <property type="match status" value="1"/>
</dbReference>
<keyword evidence="4" id="KW-1185">Reference proteome</keyword>
<gene>
    <name evidence="3" type="ORF">EW146_g1901</name>
</gene>
<reference evidence="3 4" key="1">
    <citation type="submission" date="2019-02" db="EMBL/GenBank/DDBJ databases">
        <title>Genome sequencing of the rare red list fungi Bondarzewia mesenterica.</title>
        <authorList>
            <person name="Buettner E."/>
            <person name="Kellner H."/>
        </authorList>
    </citation>
    <scope>NUCLEOTIDE SEQUENCE [LARGE SCALE GENOMIC DNA]</scope>
    <source>
        <strain evidence="3 4">DSM 108281</strain>
    </source>
</reference>
<comment type="caution">
    <text evidence="3">The sequence shown here is derived from an EMBL/GenBank/DDBJ whole genome shotgun (WGS) entry which is preliminary data.</text>
</comment>
<feature type="domain" description="Gylcosyl hydrolase 115 C-terminal" evidence="2">
    <location>
        <begin position="608"/>
        <end position="722"/>
    </location>
</feature>
<evidence type="ECO:0000313" key="4">
    <source>
        <dbReference type="Proteomes" id="UP000310158"/>
    </source>
</evidence>
<dbReference type="Gene3D" id="1.20.58.2150">
    <property type="match status" value="1"/>
</dbReference>
<dbReference type="Gene3D" id="3.20.20.520">
    <property type="entry name" value="Glycosyl hydrolase family 115"/>
    <property type="match status" value="1"/>
</dbReference>